<dbReference type="EMBL" id="JBHTJA010000034">
    <property type="protein sequence ID" value="MFD0902303.1"/>
    <property type="molecule type" value="Genomic_DNA"/>
</dbReference>
<gene>
    <name evidence="2" type="ORF">ACFQ11_18035</name>
</gene>
<evidence type="ECO:0000313" key="2">
    <source>
        <dbReference type="EMBL" id="MFD0902303.1"/>
    </source>
</evidence>
<feature type="region of interest" description="Disordered" evidence="1">
    <location>
        <begin position="155"/>
        <end position="179"/>
    </location>
</feature>
<evidence type="ECO:0000313" key="3">
    <source>
        <dbReference type="Proteomes" id="UP001596972"/>
    </source>
</evidence>
<name>A0ABW3EPM1_9ACTN</name>
<dbReference type="RefSeq" id="WP_378299950.1">
    <property type="nucleotide sequence ID" value="NZ_JBHTJA010000034.1"/>
</dbReference>
<keyword evidence="3" id="KW-1185">Reference proteome</keyword>
<protein>
    <submittedName>
        <fullName evidence="2">DUF1326 domain-containing protein</fullName>
    </submittedName>
</protein>
<proteinExistence type="predicted"/>
<dbReference type="InterPro" id="IPR014581">
    <property type="entry name" value="UCP033303"/>
</dbReference>
<dbReference type="Proteomes" id="UP001596972">
    <property type="component" value="Unassembled WGS sequence"/>
</dbReference>
<dbReference type="Pfam" id="PF07040">
    <property type="entry name" value="DUF1326"/>
    <property type="match status" value="1"/>
</dbReference>
<evidence type="ECO:0000256" key="1">
    <source>
        <dbReference type="SAM" id="MobiDB-lite"/>
    </source>
</evidence>
<comment type="caution">
    <text evidence="2">The sequence shown here is derived from an EMBL/GenBank/DDBJ whole genome shotgun (WGS) entry which is preliminary data.</text>
</comment>
<accession>A0ABW3EPM1</accession>
<dbReference type="PIRSF" id="PIRSF033303">
    <property type="entry name" value="UCP033303"/>
    <property type="match status" value="1"/>
</dbReference>
<dbReference type="InterPro" id="IPR009758">
    <property type="entry name" value="DUF1326"/>
</dbReference>
<reference evidence="3" key="1">
    <citation type="journal article" date="2019" name="Int. J. Syst. Evol. Microbiol.">
        <title>The Global Catalogue of Microorganisms (GCM) 10K type strain sequencing project: providing services to taxonomists for standard genome sequencing and annotation.</title>
        <authorList>
            <consortium name="The Broad Institute Genomics Platform"/>
            <consortium name="The Broad Institute Genome Sequencing Center for Infectious Disease"/>
            <person name="Wu L."/>
            <person name="Ma J."/>
        </authorList>
    </citation>
    <scope>NUCLEOTIDE SEQUENCE [LARGE SCALE GENOMIC DNA]</scope>
    <source>
        <strain evidence="3">JCM 31202</strain>
    </source>
</reference>
<sequence>MTENAAIPRWHVTGDWFDACKCDIPCPCTFAQAPTYGDCDGVLAWHIREGRYGDVPLDGLNVLMIGSFVGNVWEGGHSEPRAAVFMDERADEAQREALERVFGGRAGGWPAEFVRMLDPEMRGLEYAPVTVTVDDDLAGWSTEVPGRVEARVEALGGPTTRAGERAQSTGLPGSETGPGQVVTWGRALSYRAEAFGFDLDRRNTSSKHITFDWSGPD</sequence>
<organism evidence="2 3">
    <name type="scientific">Actinomadura sediminis</name>
    <dbReference type="NCBI Taxonomy" id="1038904"/>
    <lineage>
        <taxon>Bacteria</taxon>
        <taxon>Bacillati</taxon>
        <taxon>Actinomycetota</taxon>
        <taxon>Actinomycetes</taxon>
        <taxon>Streptosporangiales</taxon>
        <taxon>Thermomonosporaceae</taxon>
        <taxon>Actinomadura</taxon>
    </lineage>
</organism>